<sequence length="322" mass="35027">MGHAGIPATSRDLLTFNSDDDPDELDRVVRNYFGAMLFRPAGNAKGHFFARRVGGSVLSDVLAVPGETKRDKRHLNDGRMEAWKLYYVIHGTVAVEQAGRMIVLGPGELGLYDTDQEFLLHVPDRSRIAIVSLPKAAFPLPHVAARLLSPRRLAPAAGATGALAALLHSLGADLPFFGQDSLHSVNGAIIGLLSAALREGLGDVSLPHSGCGNEETVAAVKQFITRNIADPSLDPTLVARVFHISVRQLHRLFEDEAGTVGQEIRAQRIRHCAEDLRNPGHHHERIGDIAARWGIADASKFSRQFRSAYGVSPRDYRAEPVP</sequence>
<dbReference type="Gene3D" id="1.10.10.60">
    <property type="entry name" value="Homeodomain-like"/>
    <property type="match status" value="1"/>
</dbReference>
<dbReference type="InterPro" id="IPR020449">
    <property type="entry name" value="Tscrpt_reg_AraC-type_HTH"/>
</dbReference>
<feature type="domain" description="HTH araC/xylS-type" evidence="4">
    <location>
        <begin position="218"/>
        <end position="319"/>
    </location>
</feature>
<dbReference type="Pfam" id="PF12833">
    <property type="entry name" value="HTH_18"/>
    <property type="match status" value="1"/>
</dbReference>
<dbReference type="Pfam" id="PF14525">
    <property type="entry name" value="AraC_binding_2"/>
    <property type="match status" value="1"/>
</dbReference>
<evidence type="ECO:0000313" key="5">
    <source>
        <dbReference type="EMBL" id="WUX51935.1"/>
    </source>
</evidence>
<keyword evidence="2" id="KW-0238">DNA-binding</keyword>
<dbReference type="EMBL" id="CP109495">
    <property type="protein sequence ID" value="WUX51935.1"/>
    <property type="molecule type" value="Genomic_DNA"/>
</dbReference>
<protein>
    <submittedName>
        <fullName evidence="5">Helix-turn-helix domain-containing protein</fullName>
    </submittedName>
</protein>
<dbReference type="PANTHER" id="PTHR46796:SF6">
    <property type="entry name" value="ARAC SUBFAMILY"/>
    <property type="match status" value="1"/>
</dbReference>
<dbReference type="Proteomes" id="UP001432209">
    <property type="component" value="Chromosome"/>
</dbReference>
<evidence type="ECO:0000313" key="6">
    <source>
        <dbReference type="Proteomes" id="UP001432209"/>
    </source>
</evidence>
<dbReference type="SMART" id="SM00342">
    <property type="entry name" value="HTH_ARAC"/>
    <property type="match status" value="1"/>
</dbReference>
<gene>
    <name evidence="5" type="ORF">OG442_10510</name>
</gene>
<reference evidence="5" key="1">
    <citation type="submission" date="2022-10" db="EMBL/GenBank/DDBJ databases">
        <title>The complete genomes of actinobacterial strains from the NBC collection.</title>
        <authorList>
            <person name="Joergensen T.S."/>
            <person name="Alvarez Arevalo M."/>
            <person name="Sterndorff E.B."/>
            <person name="Faurdal D."/>
            <person name="Vuksanovic O."/>
            <person name="Mourched A.-S."/>
            <person name="Charusanti P."/>
            <person name="Shaw S."/>
            <person name="Blin K."/>
            <person name="Weber T."/>
        </authorList>
    </citation>
    <scope>NUCLEOTIDE SEQUENCE</scope>
    <source>
        <strain evidence="5">NBC_01432</strain>
    </source>
</reference>
<dbReference type="InterPro" id="IPR035418">
    <property type="entry name" value="AraC-bd_2"/>
</dbReference>
<dbReference type="InterPro" id="IPR018060">
    <property type="entry name" value="HTH_AraC"/>
</dbReference>
<organism evidence="5 6">
    <name type="scientific">Streptomyces niveus</name>
    <name type="common">Streptomyces spheroides</name>
    <dbReference type="NCBI Taxonomy" id="193462"/>
    <lineage>
        <taxon>Bacteria</taxon>
        <taxon>Bacillati</taxon>
        <taxon>Actinomycetota</taxon>
        <taxon>Actinomycetes</taxon>
        <taxon>Kitasatosporales</taxon>
        <taxon>Streptomycetaceae</taxon>
        <taxon>Streptomyces</taxon>
    </lineage>
</organism>
<dbReference type="PROSITE" id="PS01124">
    <property type="entry name" value="HTH_ARAC_FAMILY_2"/>
    <property type="match status" value="1"/>
</dbReference>
<evidence type="ECO:0000256" key="3">
    <source>
        <dbReference type="ARBA" id="ARBA00023163"/>
    </source>
</evidence>
<evidence type="ECO:0000256" key="2">
    <source>
        <dbReference type="ARBA" id="ARBA00023125"/>
    </source>
</evidence>
<proteinExistence type="predicted"/>
<dbReference type="PRINTS" id="PR00032">
    <property type="entry name" value="HTHARAC"/>
</dbReference>
<dbReference type="InterPro" id="IPR050204">
    <property type="entry name" value="AraC_XylS_family_regulators"/>
</dbReference>
<dbReference type="RefSeq" id="WP_329075631.1">
    <property type="nucleotide sequence ID" value="NZ_CP109389.1"/>
</dbReference>
<name>A0ABZ2A3Q0_STRNV</name>
<dbReference type="PANTHER" id="PTHR46796">
    <property type="entry name" value="HTH-TYPE TRANSCRIPTIONAL ACTIVATOR RHAS-RELATED"/>
    <property type="match status" value="1"/>
</dbReference>
<evidence type="ECO:0000259" key="4">
    <source>
        <dbReference type="PROSITE" id="PS01124"/>
    </source>
</evidence>
<keyword evidence="3" id="KW-0804">Transcription</keyword>
<accession>A0ABZ2A3Q0</accession>
<evidence type="ECO:0000256" key="1">
    <source>
        <dbReference type="ARBA" id="ARBA00023015"/>
    </source>
</evidence>
<dbReference type="InterPro" id="IPR009057">
    <property type="entry name" value="Homeodomain-like_sf"/>
</dbReference>
<keyword evidence="1" id="KW-0805">Transcription regulation</keyword>
<keyword evidence="6" id="KW-1185">Reference proteome</keyword>
<dbReference type="SUPFAM" id="SSF46689">
    <property type="entry name" value="Homeodomain-like"/>
    <property type="match status" value="1"/>
</dbReference>